<dbReference type="EMBL" id="HBUE01350772">
    <property type="protein sequence ID" value="CAG6603014.1"/>
    <property type="molecule type" value="Transcribed_RNA"/>
</dbReference>
<dbReference type="EMBL" id="HBUE01243674">
    <property type="protein sequence ID" value="CAG6550725.1"/>
    <property type="molecule type" value="Transcribed_RNA"/>
</dbReference>
<dbReference type="EMBL" id="HBUE01243676">
    <property type="protein sequence ID" value="CAG6550731.1"/>
    <property type="molecule type" value="Transcribed_RNA"/>
</dbReference>
<dbReference type="EMBL" id="HBUE01350775">
    <property type="protein sequence ID" value="CAG6603022.1"/>
    <property type="molecule type" value="Transcribed_RNA"/>
</dbReference>
<dbReference type="EMBL" id="HBUE01350769">
    <property type="protein sequence ID" value="CAG6603005.1"/>
    <property type="molecule type" value="Transcribed_RNA"/>
</dbReference>
<evidence type="ECO:0000313" key="2">
    <source>
        <dbReference type="EMBL" id="CAG6550728.1"/>
    </source>
</evidence>
<dbReference type="EMBL" id="HBUE01243675">
    <property type="protein sequence ID" value="CAG6550728.1"/>
    <property type="molecule type" value="Transcribed_RNA"/>
</dbReference>
<dbReference type="EMBL" id="HBUE01006945">
    <property type="protein sequence ID" value="CAG6446451.1"/>
    <property type="molecule type" value="Transcribed_RNA"/>
</dbReference>
<dbReference type="EMBL" id="HBUE01243668">
    <property type="protein sequence ID" value="CAG6550708.1"/>
    <property type="molecule type" value="Transcribed_RNA"/>
</dbReference>
<dbReference type="EMBL" id="HBUE01243672">
    <property type="protein sequence ID" value="CAG6550720.1"/>
    <property type="molecule type" value="Transcribed_RNA"/>
</dbReference>
<dbReference type="EMBL" id="HBUE01243671">
    <property type="protein sequence ID" value="CAG6550717.1"/>
    <property type="molecule type" value="Transcribed_RNA"/>
</dbReference>
<protein>
    <submittedName>
        <fullName evidence="2">(northern house mosquito) hypothetical protein</fullName>
    </submittedName>
</protein>
<dbReference type="EMBL" id="HBUE01350774">
    <property type="protein sequence ID" value="CAG6603019.1"/>
    <property type="molecule type" value="Transcribed_RNA"/>
</dbReference>
<sequence>MTTRERFRTMRPSRSDCATWARSRGRSSPSWPGSLPGSVAATRRPAPSDIRTRCCCRRNTATTRSRKRPDSPPKNRSLQKWGDYAKLIPEFYPFYLECTRR</sequence>
<dbReference type="AlphaFoldDB" id="A0A8D8IDU6"/>
<accession>A0A8D8IDU6</accession>
<dbReference type="EMBL" id="HBUE01350770">
    <property type="protein sequence ID" value="CAG6603008.1"/>
    <property type="molecule type" value="Transcribed_RNA"/>
</dbReference>
<dbReference type="EMBL" id="HBUE01350776">
    <property type="protein sequence ID" value="CAG6603025.1"/>
    <property type="molecule type" value="Transcribed_RNA"/>
</dbReference>
<name>A0A8D8IDU6_CULPI</name>
<evidence type="ECO:0000256" key="1">
    <source>
        <dbReference type="SAM" id="MobiDB-lite"/>
    </source>
</evidence>
<dbReference type="EMBL" id="HBUE01350768">
    <property type="protein sequence ID" value="CAG6603002.1"/>
    <property type="molecule type" value="Transcribed_RNA"/>
</dbReference>
<proteinExistence type="predicted"/>
<reference evidence="2" key="1">
    <citation type="submission" date="2021-05" db="EMBL/GenBank/DDBJ databases">
        <authorList>
            <person name="Alioto T."/>
            <person name="Alioto T."/>
            <person name="Gomez Garrido J."/>
        </authorList>
    </citation>
    <scope>NUCLEOTIDE SEQUENCE</scope>
</reference>
<feature type="compositionally biased region" description="Low complexity" evidence="1">
    <location>
        <begin position="26"/>
        <end position="38"/>
    </location>
</feature>
<dbReference type="EMBL" id="HBUE01243670">
    <property type="protein sequence ID" value="CAG6550714.1"/>
    <property type="molecule type" value="Transcribed_RNA"/>
</dbReference>
<dbReference type="EMBL" id="HBUE01350771">
    <property type="protein sequence ID" value="CAG6603011.1"/>
    <property type="molecule type" value="Transcribed_RNA"/>
</dbReference>
<organism evidence="2">
    <name type="scientific">Culex pipiens</name>
    <name type="common">House mosquito</name>
    <dbReference type="NCBI Taxonomy" id="7175"/>
    <lineage>
        <taxon>Eukaryota</taxon>
        <taxon>Metazoa</taxon>
        <taxon>Ecdysozoa</taxon>
        <taxon>Arthropoda</taxon>
        <taxon>Hexapoda</taxon>
        <taxon>Insecta</taxon>
        <taxon>Pterygota</taxon>
        <taxon>Neoptera</taxon>
        <taxon>Endopterygota</taxon>
        <taxon>Diptera</taxon>
        <taxon>Nematocera</taxon>
        <taxon>Culicoidea</taxon>
        <taxon>Culicidae</taxon>
        <taxon>Culicinae</taxon>
        <taxon>Culicini</taxon>
        <taxon>Culex</taxon>
        <taxon>Culex</taxon>
    </lineage>
</organism>
<dbReference type="EMBL" id="HBUE01243669">
    <property type="protein sequence ID" value="CAG6550711.1"/>
    <property type="molecule type" value="Transcribed_RNA"/>
</dbReference>
<feature type="region of interest" description="Disordered" evidence="1">
    <location>
        <begin position="1"/>
        <end position="79"/>
    </location>
</feature>